<comment type="caution">
    <text evidence="1">The sequence shown here is derived from an EMBL/GenBank/DDBJ whole genome shotgun (WGS) entry which is preliminary data.</text>
</comment>
<evidence type="ECO:0000313" key="2">
    <source>
        <dbReference type="Proteomes" id="UP000597444"/>
    </source>
</evidence>
<name>A0A8J3IIA3_9CHLR</name>
<evidence type="ECO:0000313" key="1">
    <source>
        <dbReference type="EMBL" id="GHO90141.1"/>
    </source>
</evidence>
<reference evidence="1" key="1">
    <citation type="submission" date="2020-10" db="EMBL/GenBank/DDBJ databases">
        <title>Taxonomic study of unclassified bacteria belonging to the class Ktedonobacteria.</title>
        <authorList>
            <person name="Yabe S."/>
            <person name="Wang C.M."/>
            <person name="Zheng Y."/>
            <person name="Sakai Y."/>
            <person name="Cavaletti L."/>
            <person name="Monciardini P."/>
            <person name="Donadio S."/>
        </authorList>
    </citation>
    <scope>NUCLEOTIDE SEQUENCE</scope>
    <source>
        <strain evidence="1">ID150040</strain>
    </source>
</reference>
<sequence length="82" mass="9389">MKKYIVKLSQAQRQQLEELISQGQAAARQLMHARVLLKTDQGEQGPVWKDERIAEALEVSLPTIERIRRRGVRRCTQPPSPA</sequence>
<keyword evidence="2" id="KW-1185">Reference proteome</keyword>
<gene>
    <name evidence="1" type="ORF">KSF_001890</name>
</gene>
<dbReference type="AlphaFoldDB" id="A0A8J3IIA3"/>
<protein>
    <recommendedName>
        <fullName evidence="3">Helix-turn-helix domain-containing protein</fullName>
    </recommendedName>
</protein>
<evidence type="ECO:0008006" key="3">
    <source>
        <dbReference type="Google" id="ProtNLM"/>
    </source>
</evidence>
<organism evidence="1 2">
    <name type="scientific">Reticulibacter mediterranei</name>
    <dbReference type="NCBI Taxonomy" id="2778369"/>
    <lineage>
        <taxon>Bacteria</taxon>
        <taxon>Bacillati</taxon>
        <taxon>Chloroflexota</taxon>
        <taxon>Ktedonobacteria</taxon>
        <taxon>Ktedonobacterales</taxon>
        <taxon>Reticulibacteraceae</taxon>
        <taxon>Reticulibacter</taxon>
    </lineage>
</organism>
<accession>A0A8J3IIA3</accession>
<dbReference type="EMBL" id="BNJK01000001">
    <property type="protein sequence ID" value="GHO90141.1"/>
    <property type="molecule type" value="Genomic_DNA"/>
</dbReference>
<proteinExistence type="predicted"/>
<dbReference type="RefSeq" id="WP_220201137.1">
    <property type="nucleotide sequence ID" value="NZ_BNJK01000001.1"/>
</dbReference>
<dbReference type="Proteomes" id="UP000597444">
    <property type="component" value="Unassembled WGS sequence"/>
</dbReference>